<dbReference type="InterPro" id="IPR036866">
    <property type="entry name" value="RibonucZ/Hydroxyglut_hydro"/>
</dbReference>
<reference evidence="4" key="1">
    <citation type="submission" date="2016-04" db="EMBL/GenBank/DDBJ databases">
        <authorList>
            <person name="Evans L.H."/>
            <person name="Alamgir A."/>
            <person name="Owens N."/>
            <person name="Weber N.D."/>
            <person name="Virtaneva K."/>
            <person name="Barbian K."/>
            <person name="Babar A."/>
            <person name="Rosenke K."/>
        </authorList>
    </citation>
    <scope>NUCLEOTIDE SEQUENCE</scope>
    <source>
        <strain evidence="4">Nono1</strain>
    </source>
</reference>
<name>A0A1M4DVK9_9ACTN</name>
<dbReference type="CDD" id="cd16272">
    <property type="entry name" value="RNaseZ_MBL-fold"/>
    <property type="match status" value="1"/>
</dbReference>
<organism evidence="4">
    <name type="scientific">Nonomuraea gerenzanensis</name>
    <dbReference type="NCBI Taxonomy" id="93944"/>
    <lineage>
        <taxon>Bacteria</taxon>
        <taxon>Bacillati</taxon>
        <taxon>Actinomycetota</taxon>
        <taxon>Actinomycetes</taxon>
        <taxon>Streptosporangiales</taxon>
        <taxon>Streptosporangiaceae</taxon>
        <taxon>Nonomuraea</taxon>
    </lineage>
</organism>
<dbReference type="SUPFAM" id="SSF56281">
    <property type="entry name" value="Metallo-hydrolase/oxidoreductase"/>
    <property type="match status" value="1"/>
</dbReference>
<dbReference type="Pfam" id="PF12706">
    <property type="entry name" value="Lactamase_B_2"/>
    <property type="match status" value="1"/>
</dbReference>
<accession>A0A1M4DVK9</accession>
<keyword evidence="1" id="KW-0255">Endonuclease</keyword>
<dbReference type="GO" id="GO:0042781">
    <property type="term" value="F:3'-tRNA processing endoribonuclease activity"/>
    <property type="evidence" value="ECO:0007669"/>
    <property type="project" value="TreeGrafter"/>
</dbReference>
<gene>
    <name evidence="4" type="ORF">BN4615_P123</name>
</gene>
<dbReference type="PANTHER" id="PTHR46018">
    <property type="entry name" value="ZINC PHOSPHODIESTERASE ELAC PROTEIN 1"/>
    <property type="match status" value="1"/>
</dbReference>
<dbReference type="EMBL" id="LT559118">
    <property type="protein sequence ID" value="SBO90609.1"/>
    <property type="molecule type" value="Genomic_DNA"/>
</dbReference>
<dbReference type="PANTHER" id="PTHR46018:SF2">
    <property type="entry name" value="ZINC PHOSPHODIESTERASE ELAC PROTEIN 1"/>
    <property type="match status" value="1"/>
</dbReference>
<proteinExistence type="predicted"/>
<feature type="domain" description="Metallo-beta-lactamase" evidence="3">
    <location>
        <begin position="16"/>
        <end position="214"/>
    </location>
</feature>
<keyword evidence="1" id="KW-0378">Hydrolase</keyword>
<evidence type="ECO:0000259" key="3">
    <source>
        <dbReference type="SMART" id="SM00849"/>
    </source>
</evidence>
<evidence type="ECO:0000313" key="4">
    <source>
        <dbReference type="EMBL" id="SBO90609.1"/>
    </source>
</evidence>
<dbReference type="SMART" id="SM00849">
    <property type="entry name" value="Lactamase_B"/>
    <property type="match status" value="1"/>
</dbReference>
<protein>
    <recommendedName>
        <fullName evidence="3">Metallo-beta-lactamase domain-containing protein</fullName>
    </recommendedName>
</protein>
<evidence type="ECO:0000256" key="1">
    <source>
        <dbReference type="ARBA" id="ARBA00022759"/>
    </source>
</evidence>
<keyword evidence="1" id="KW-0540">Nuclease</keyword>
<dbReference type="InterPro" id="IPR001279">
    <property type="entry name" value="Metallo-B-lactamas"/>
</dbReference>
<dbReference type="AlphaFoldDB" id="A0A1M4DVK9"/>
<sequence length="277" mass="30265">MHLHFIGTGSILSAHMSASVLIDNKLLIDTPNGAMKAMWRDNLDPTTVDLCLITHFHADHFFDIVFLFLEQGLRKPRDSDLILIGLTGFEQRVEQLFELAYPGAWPGMKAKTRARFVEFDESGGEWSGNGYTIRATATQHSVPSLGYLITDQAGTRLGYTGDTVYCPAVEDLARDSSALVLDTTFHHSRTGHMGLDDVEALADRWPALPLLTTHRDDDVTTSTRSTVLFPADGDTFHLNPDGLATDQHDQDTSHPTSPAKDLLGSGKATLDTVAGTS</sequence>
<dbReference type="Gene3D" id="3.60.15.10">
    <property type="entry name" value="Ribonuclease Z/Hydroxyacylglutathione hydrolase-like"/>
    <property type="match status" value="1"/>
</dbReference>
<evidence type="ECO:0000256" key="2">
    <source>
        <dbReference type="SAM" id="MobiDB-lite"/>
    </source>
</evidence>
<feature type="region of interest" description="Disordered" evidence="2">
    <location>
        <begin position="238"/>
        <end position="277"/>
    </location>
</feature>